<dbReference type="Gene3D" id="3.90.1570.10">
    <property type="entry name" value="tt1808, chain A"/>
    <property type="match status" value="1"/>
</dbReference>
<proteinExistence type="predicted"/>
<gene>
    <name evidence="2" type="ORF">K1Y72_19955</name>
</gene>
<dbReference type="Pfam" id="PF05685">
    <property type="entry name" value="Uma2"/>
    <property type="match status" value="1"/>
</dbReference>
<evidence type="ECO:0000313" key="2">
    <source>
        <dbReference type="EMBL" id="MBW8484669.1"/>
    </source>
</evidence>
<comment type="caution">
    <text evidence="2">The sequence shown here is derived from an EMBL/GenBank/DDBJ whole genome shotgun (WGS) entry which is preliminary data.</text>
</comment>
<dbReference type="GO" id="GO:0004519">
    <property type="term" value="F:endonuclease activity"/>
    <property type="evidence" value="ECO:0007669"/>
    <property type="project" value="UniProtKB-KW"/>
</dbReference>
<accession>A0ABS7FW57</accession>
<dbReference type="InterPro" id="IPR008538">
    <property type="entry name" value="Uma2"/>
</dbReference>
<sequence length="197" mass="21770">MRPAREYGPDRGPNTVADLDALPDEGKQYELAHGWLIQMSPSVQHDETVEDLREILAPAVPAGFSLRSPYDVRMPDGSIYKPDLAVIDTEAIRTARREDRRAVSGDDLLLAVEVQRPGSGSRNTVHITKVNDYARAGIPHYWILDLDDVPVLSVYALREGRVYERIHRATGDEVAELTEPLAVRFSPASVVTGSLDG</sequence>
<reference evidence="2 3" key="1">
    <citation type="submission" date="2021-07" db="EMBL/GenBank/DDBJ databases">
        <title>Actinomadura sp. PM05-2 isolated from lichen.</title>
        <authorList>
            <person name="Somphong A."/>
            <person name="Phongsopitanun W."/>
            <person name="Tanasupawat S."/>
            <person name="Peongsungnone V."/>
        </authorList>
    </citation>
    <scope>NUCLEOTIDE SEQUENCE [LARGE SCALE GENOMIC DNA]</scope>
    <source>
        <strain evidence="2 3">PM05-2</strain>
    </source>
</reference>
<keyword evidence="2" id="KW-0255">Endonuclease</keyword>
<dbReference type="InterPro" id="IPR011335">
    <property type="entry name" value="Restrct_endonuc-II-like"/>
</dbReference>
<protein>
    <submittedName>
        <fullName evidence="2">Uma2 family endonuclease</fullName>
    </submittedName>
</protein>
<dbReference type="Proteomes" id="UP000774570">
    <property type="component" value="Unassembled WGS sequence"/>
</dbReference>
<organism evidence="2 3">
    <name type="scientific">Actinomadura parmotrematis</name>
    <dbReference type="NCBI Taxonomy" id="2864039"/>
    <lineage>
        <taxon>Bacteria</taxon>
        <taxon>Bacillati</taxon>
        <taxon>Actinomycetota</taxon>
        <taxon>Actinomycetes</taxon>
        <taxon>Streptosporangiales</taxon>
        <taxon>Thermomonosporaceae</taxon>
        <taxon>Actinomadura</taxon>
    </lineage>
</organism>
<dbReference type="SUPFAM" id="SSF52980">
    <property type="entry name" value="Restriction endonuclease-like"/>
    <property type="match status" value="1"/>
</dbReference>
<keyword evidence="2" id="KW-0540">Nuclease</keyword>
<feature type="domain" description="Putative restriction endonuclease" evidence="1">
    <location>
        <begin position="17"/>
        <end position="182"/>
    </location>
</feature>
<evidence type="ECO:0000259" key="1">
    <source>
        <dbReference type="Pfam" id="PF05685"/>
    </source>
</evidence>
<dbReference type="InterPro" id="IPR012296">
    <property type="entry name" value="Nuclease_put_TT1808"/>
</dbReference>
<dbReference type="EMBL" id="JAIBOA010000012">
    <property type="protein sequence ID" value="MBW8484669.1"/>
    <property type="molecule type" value="Genomic_DNA"/>
</dbReference>
<dbReference type="RefSeq" id="WP_220167900.1">
    <property type="nucleotide sequence ID" value="NZ_JAIBOA010000012.1"/>
</dbReference>
<keyword evidence="2" id="KW-0378">Hydrolase</keyword>
<keyword evidence="3" id="KW-1185">Reference proteome</keyword>
<name>A0ABS7FW57_9ACTN</name>
<dbReference type="PANTHER" id="PTHR35400:SF3">
    <property type="entry name" value="SLL1072 PROTEIN"/>
    <property type="match status" value="1"/>
</dbReference>
<evidence type="ECO:0000313" key="3">
    <source>
        <dbReference type="Proteomes" id="UP000774570"/>
    </source>
</evidence>
<dbReference type="PANTHER" id="PTHR35400">
    <property type="entry name" value="SLR1083 PROTEIN"/>
    <property type="match status" value="1"/>
</dbReference>
<dbReference type="CDD" id="cd06260">
    <property type="entry name" value="DUF820-like"/>
    <property type="match status" value="1"/>
</dbReference>